<accession>A0A8J3E7G5</accession>
<evidence type="ECO:0000256" key="5">
    <source>
        <dbReference type="ARBA" id="ARBA00023136"/>
    </source>
</evidence>
<organism evidence="10 11">
    <name type="scientific">Aliidongia dinghuensis</name>
    <dbReference type="NCBI Taxonomy" id="1867774"/>
    <lineage>
        <taxon>Bacteria</taxon>
        <taxon>Pseudomonadati</taxon>
        <taxon>Pseudomonadota</taxon>
        <taxon>Alphaproteobacteria</taxon>
        <taxon>Rhodospirillales</taxon>
        <taxon>Dongiaceae</taxon>
        <taxon>Aliidongia</taxon>
    </lineage>
</organism>
<reference evidence="10" key="2">
    <citation type="submission" date="2020-09" db="EMBL/GenBank/DDBJ databases">
        <authorList>
            <person name="Sun Q."/>
            <person name="Zhou Y."/>
        </authorList>
    </citation>
    <scope>NUCLEOTIDE SEQUENCE</scope>
    <source>
        <strain evidence="10">CGMCC 1.15725</strain>
    </source>
</reference>
<feature type="transmembrane region" description="Helical" evidence="7">
    <location>
        <begin position="283"/>
        <end position="312"/>
    </location>
</feature>
<feature type="transmembrane region" description="Helical" evidence="7">
    <location>
        <begin position="426"/>
        <end position="452"/>
    </location>
</feature>
<dbReference type="RefSeq" id="WP_189051230.1">
    <property type="nucleotide sequence ID" value="NZ_BMJQ01000017.1"/>
</dbReference>
<dbReference type="NCBIfam" id="TIGR00360">
    <property type="entry name" value="ComEC_N-term"/>
    <property type="match status" value="1"/>
</dbReference>
<evidence type="ECO:0000256" key="4">
    <source>
        <dbReference type="ARBA" id="ARBA00022989"/>
    </source>
</evidence>
<evidence type="ECO:0000256" key="7">
    <source>
        <dbReference type="SAM" id="Phobius"/>
    </source>
</evidence>
<dbReference type="InterPro" id="IPR004477">
    <property type="entry name" value="ComEC_N"/>
</dbReference>
<evidence type="ECO:0000313" key="10">
    <source>
        <dbReference type="EMBL" id="GGF40313.1"/>
    </source>
</evidence>
<dbReference type="EMBL" id="BMJQ01000017">
    <property type="protein sequence ID" value="GGF40313.1"/>
    <property type="molecule type" value="Genomic_DNA"/>
</dbReference>
<keyword evidence="3 7" id="KW-0812">Transmembrane</keyword>
<dbReference type="InterPro" id="IPR025405">
    <property type="entry name" value="DUF4131"/>
</dbReference>
<dbReference type="InterPro" id="IPR052159">
    <property type="entry name" value="Competence_DNA_uptake"/>
</dbReference>
<feature type="transmembrane region" description="Helical" evidence="7">
    <location>
        <begin position="324"/>
        <end position="343"/>
    </location>
</feature>
<keyword evidence="11" id="KW-1185">Reference proteome</keyword>
<feature type="transmembrane region" description="Helical" evidence="7">
    <location>
        <begin position="464"/>
        <end position="489"/>
    </location>
</feature>
<sequence>MVDHAAGRDAGAGAWHLPVRLALERLGRTLHRGLMAERERWVLWLPVAFALGIGAYFALAVEPWAGLGLAFAVPLAGVSLWARRSAHAAAPAVLLATLPLCFAASGFAAAQFETWRATAPVLDRRLGPVTVEGRVDLVETLAEGVRVTLAAPHLDRLAPERTPARVRLRLKADGPVPEPGDRLSVAAVLMPPPAPALPGGFDFQRQAFFQRLGGVGFATGPAVVTPAERGSLSAALHALRDMMATRIHAALPGAEGAIAAAIITGERGAIPAAVNQDFRDSGLAHLLVIAGLHMTLATGAAFFAIRAMLALVPRVALAYPIKKWAAAGALAVATLYLAISGAAVPTERAFVMCALALLAILIDRQPIGMRSLAWAALLVMTLDPVAIVGVSFQMSFAAVLGLIAFYETWGNRLGGLRRDTGPIGQGLLHLLGIALTTIVATLGTAAFAIYHFNRFALFSVPANLIAVPLAGVWVMPWALVSCLLMPLGLERLGLVPMGWGLDLIERVAHWTAGLPSAALDLPSMPVWGLLSITVGGLWLALWTTPWRRWGLAPILIGIASLTTARPPDLLLAGDGALVAIRSGDAYLLSSDRADRLAAENWLRSAGGIAAGHLPTAGEAAEHGAIRCDDDGCILERPGRRIALVRSVAALDEECRSADLVLSLVRAPRRCAGRTRVIDLADLRRYGATALWLEEPLRIESANASRGDRPWVPQPRTPGSVSAPAQ</sequence>
<dbReference type="GO" id="GO:0005886">
    <property type="term" value="C:plasma membrane"/>
    <property type="evidence" value="ECO:0007669"/>
    <property type="project" value="UniProtKB-SubCell"/>
</dbReference>
<dbReference type="Pfam" id="PF13567">
    <property type="entry name" value="DUF4131"/>
    <property type="match status" value="1"/>
</dbReference>
<feature type="transmembrane region" description="Helical" evidence="7">
    <location>
        <begin position="89"/>
        <end position="110"/>
    </location>
</feature>
<keyword evidence="2" id="KW-1003">Cell membrane</keyword>
<feature type="region of interest" description="Disordered" evidence="6">
    <location>
        <begin position="702"/>
        <end position="725"/>
    </location>
</feature>
<evidence type="ECO:0000256" key="3">
    <source>
        <dbReference type="ARBA" id="ARBA00022692"/>
    </source>
</evidence>
<comment type="subcellular location">
    <subcellularLocation>
        <location evidence="1">Cell membrane</location>
        <topology evidence="1">Multi-pass membrane protein</topology>
    </subcellularLocation>
</comment>
<dbReference type="AlphaFoldDB" id="A0A8J3E7G5"/>
<evidence type="ECO:0000313" key="11">
    <source>
        <dbReference type="Proteomes" id="UP000646365"/>
    </source>
</evidence>
<feature type="transmembrane region" description="Helical" evidence="7">
    <location>
        <begin position="524"/>
        <end position="542"/>
    </location>
</feature>
<feature type="transmembrane region" description="Helical" evidence="7">
    <location>
        <begin position="374"/>
        <end position="406"/>
    </location>
</feature>
<dbReference type="Proteomes" id="UP000646365">
    <property type="component" value="Unassembled WGS sequence"/>
</dbReference>
<gene>
    <name evidence="10" type="ORF">GCM10011611_53410</name>
</gene>
<dbReference type="Pfam" id="PF03772">
    <property type="entry name" value="Competence"/>
    <property type="match status" value="1"/>
</dbReference>
<evidence type="ECO:0000256" key="6">
    <source>
        <dbReference type="SAM" id="MobiDB-lite"/>
    </source>
</evidence>
<evidence type="ECO:0000259" key="8">
    <source>
        <dbReference type="Pfam" id="PF03772"/>
    </source>
</evidence>
<name>A0A8J3E7G5_9PROT</name>
<proteinExistence type="predicted"/>
<dbReference type="PANTHER" id="PTHR30619:SF1">
    <property type="entry name" value="RECOMBINATION PROTEIN 2"/>
    <property type="match status" value="1"/>
</dbReference>
<protein>
    <submittedName>
        <fullName evidence="10">Competence protein ComEC</fullName>
    </submittedName>
</protein>
<reference evidence="10" key="1">
    <citation type="journal article" date="2014" name="Int. J. Syst. Evol. Microbiol.">
        <title>Complete genome sequence of Corynebacterium casei LMG S-19264T (=DSM 44701T), isolated from a smear-ripened cheese.</title>
        <authorList>
            <consortium name="US DOE Joint Genome Institute (JGI-PGF)"/>
            <person name="Walter F."/>
            <person name="Albersmeier A."/>
            <person name="Kalinowski J."/>
            <person name="Ruckert C."/>
        </authorList>
    </citation>
    <scope>NUCLEOTIDE SEQUENCE</scope>
    <source>
        <strain evidence="10">CGMCC 1.15725</strain>
    </source>
</reference>
<feature type="compositionally biased region" description="Polar residues" evidence="6">
    <location>
        <begin position="716"/>
        <end position="725"/>
    </location>
</feature>
<evidence type="ECO:0000256" key="2">
    <source>
        <dbReference type="ARBA" id="ARBA00022475"/>
    </source>
</evidence>
<evidence type="ECO:0000259" key="9">
    <source>
        <dbReference type="Pfam" id="PF13567"/>
    </source>
</evidence>
<feature type="domain" description="ComEC/Rec2-related protein" evidence="8">
    <location>
        <begin position="262"/>
        <end position="544"/>
    </location>
</feature>
<feature type="transmembrane region" description="Helical" evidence="7">
    <location>
        <begin position="41"/>
        <end position="58"/>
    </location>
</feature>
<comment type="caution">
    <text evidence="10">The sequence shown here is derived from an EMBL/GenBank/DDBJ whole genome shotgun (WGS) entry which is preliminary data.</text>
</comment>
<keyword evidence="4 7" id="KW-1133">Transmembrane helix</keyword>
<feature type="domain" description="DUF4131" evidence="9">
    <location>
        <begin position="66"/>
        <end position="222"/>
    </location>
</feature>
<keyword evidence="5 7" id="KW-0472">Membrane</keyword>
<dbReference type="PANTHER" id="PTHR30619">
    <property type="entry name" value="DNA INTERNALIZATION/COMPETENCE PROTEIN COMEC/REC2"/>
    <property type="match status" value="1"/>
</dbReference>
<evidence type="ECO:0000256" key="1">
    <source>
        <dbReference type="ARBA" id="ARBA00004651"/>
    </source>
</evidence>